<protein>
    <submittedName>
        <fullName evidence="1">Lachesin-like</fullName>
    </submittedName>
</protein>
<organism evidence="1 2">
    <name type="scientific">Aphis craccivora</name>
    <name type="common">Cowpea aphid</name>
    <dbReference type="NCBI Taxonomy" id="307492"/>
    <lineage>
        <taxon>Eukaryota</taxon>
        <taxon>Metazoa</taxon>
        <taxon>Ecdysozoa</taxon>
        <taxon>Arthropoda</taxon>
        <taxon>Hexapoda</taxon>
        <taxon>Insecta</taxon>
        <taxon>Pterygota</taxon>
        <taxon>Neoptera</taxon>
        <taxon>Paraneoptera</taxon>
        <taxon>Hemiptera</taxon>
        <taxon>Sternorrhyncha</taxon>
        <taxon>Aphidomorpha</taxon>
        <taxon>Aphidoidea</taxon>
        <taxon>Aphididae</taxon>
        <taxon>Aphidini</taxon>
        <taxon>Aphis</taxon>
        <taxon>Aphis</taxon>
    </lineage>
</organism>
<dbReference type="AlphaFoldDB" id="A0A6G0Z9Z8"/>
<accession>A0A6G0Z9Z8</accession>
<gene>
    <name evidence="1" type="ORF">FWK35_00008538</name>
</gene>
<reference evidence="1 2" key="1">
    <citation type="submission" date="2019-08" db="EMBL/GenBank/DDBJ databases">
        <title>Whole genome of Aphis craccivora.</title>
        <authorList>
            <person name="Voronova N.V."/>
            <person name="Shulinski R.S."/>
            <person name="Bandarenka Y.V."/>
            <person name="Zhorov D.G."/>
            <person name="Warner D."/>
        </authorList>
    </citation>
    <scope>NUCLEOTIDE SEQUENCE [LARGE SCALE GENOMIC DNA]</scope>
    <source>
        <strain evidence="1">180601</strain>
        <tissue evidence="1">Whole Body</tissue>
    </source>
</reference>
<evidence type="ECO:0000313" key="2">
    <source>
        <dbReference type="Proteomes" id="UP000478052"/>
    </source>
</evidence>
<comment type="caution">
    <text evidence="1">The sequence shown here is derived from an EMBL/GenBank/DDBJ whole genome shotgun (WGS) entry which is preliminary data.</text>
</comment>
<proteinExistence type="predicted"/>
<dbReference type="OrthoDB" id="409048at2759"/>
<name>A0A6G0Z9Z8_APHCR</name>
<dbReference type="Proteomes" id="UP000478052">
    <property type="component" value="Unassembled WGS sequence"/>
</dbReference>
<keyword evidence="2" id="KW-1185">Reference proteome</keyword>
<evidence type="ECO:0000313" key="1">
    <source>
        <dbReference type="EMBL" id="KAF0767595.1"/>
    </source>
</evidence>
<sequence length="114" mass="13194">MGYALALKKMKLLNTQNTLSLHYTELQTSLRKRKTKNTHPSTVRTSAQALCYSTTEFSTPIWARIYHTKNIDIALNEICSIISGCFKSTPVKKIQAYQKHIIILYAIYHYIRNK</sequence>
<dbReference type="EMBL" id="VUJU01000933">
    <property type="protein sequence ID" value="KAF0767595.1"/>
    <property type="molecule type" value="Genomic_DNA"/>
</dbReference>